<evidence type="ECO:0000313" key="3">
    <source>
        <dbReference type="Proteomes" id="UP001141422"/>
    </source>
</evidence>
<keyword evidence="3" id="KW-1185">Reference proteome</keyword>
<dbReference type="PANTHER" id="PTHR10859">
    <property type="entry name" value="GLYCOSYL TRANSFERASE"/>
    <property type="match status" value="1"/>
</dbReference>
<protein>
    <submittedName>
        <fullName evidence="2">Glycosyltransferase</fullName>
        <ecNumber evidence="2">2.4.-.-</ecNumber>
    </submittedName>
</protein>
<dbReference type="PANTHER" id="PTHR10859:SF105">
    <property type="entry name" value="DOLICHYL-PHOSPHATE BETA-D-MANNOSYLTRANSFERASE"/>
    <property type="match status" value="1"/>
</dbReference>
<evidence type="ECO:0000259" key="1">
    <source>
        <dbReference type="Pfam" id="PF00535"/>
    </source>
</evidence>
<comment type="caution">
    <text evidence="2">The sequence shown here is derived from an EMBL/GenBank/DDBJ whole genome shotgun (WGS) entry which is preliminary data.</text>
</comment>
<keyword evidence="2" id="KW-0808">Transferase</keyword>
<dbReference type="Gene3D" id="3.90.550.10">
    <property type="entry name" value="Spore Coat Polysaccharide Biosynthesis Protein SpsA, Chain A"/>
    <property type="match status" value="1"/>
</dbReference>
<keyword evidence="2" id="KW-0328">Glycosyltransferase</keyword>
<dbReference type="SUPFAM" id="SSF53448">
    <property type="entry name" value="Nucleotide-diphospho-sugar transferases"/>
    <property type="match status" value="1"/>
</dbReference>
<sequence>MAGNILELRNNPVLSVVIPVYNDANGLRSAILASLTVLESIGIPFEILIVADASTDDTRKVAEEFVLVDSRIILDHSDVRRGKGGALMDALCKSHGEIFCFYDVDLSTDLAHLCDFIEKVYTGADIVIGSRTLPGSSVMRCRDRDLTSKGFNGLVRLLLGSQIQDHQCGFKSFRKDRLMELAPYIHTRDWLWDTEVLVLAQQCGYRIFEFPVTWRQGDNTCLKISDIFSMGLGIIQLTWRIRVMHDYPNFA</sequence>
<dbReference type="GO" id="GO:0016757">
    <property type="term" value="F:glycosyltransferase activity"/>
    <property type="evidence" value="ECO:0007669"/>
    <property type="project" value="UniProtKB-KW"/>
</dbReference>
<organism evidence="2 3">
    <name type="scientific">Methanocorpusculum petauri</name>
    <dbReference type="NCBI Taxonomy" id="3002863"/>
    <lineage>
        <taxon>Archaea</taxon>
        <taxon>Methanobacteriati</taxon>
        <taxon>Methanobacteriota</taxon>
        <taxon>Stenosarchaea group</taxon>
        <taxon>Methanomicrobia</taxon>
        <taxon>Methanomicrobiales</taxon>
        <taxon>Methanocorpusculaceae</taxon>
        <taxon>Methanocorpusculum</taxon>
    </lineage>
</organism>
<evidence type="ECO:0000313" key="2">
    <source>
        <dbReference type="EMBL" id="MCZ0860157.1"/>
    </source>
</evidence>
<name>A0ABT4IFX3_9EURY</name>
<reference evidence="2" key="1">
    <citation type="submission" date="2022-12" db="EMBL/GenBank/DDBJ databases">
        <title>Isolation and characterisation of novel Methanocorpusculum spp. from native Australian herbivores indicates the genus is ancestrally host-associated.</title>
        <authorList>
            <person name="Volmer J.G."/>
            <person name="Soo R.M."/>
            <person name="Evans P.N."/>
            <person name="Hoedt E.C."/>
            <person name="Astorga Alsina A.L."/>
            <person name="Woodcroft B.J."/>
            <person name="Tyson G.W."/>
            <person name="Hugenholtz P."/>
            <person name="Morrison M."/>
        </authorList>
    </citation>
    <scope>NUCLEOTIDE SEQUENCE</scope>
    <source>
        <strain evidence="2">MG</strain>
    </source>
</reference>
<accession>A0ABT4IFX3</accession>
<dbReference type="Pfam" id="PF00535">
    <property type="entry name" value="Glycos_transf_2"/>
    <property type="match status" value="1"/>
</dbReference>
<gene>
    <name evidence="2" type="ORF">O0S10_02790</name>
</gene>
<dbReference type="InterPro" id="IPR001173">
    <property type="entry name" value="Glyco_trans_2-like"/>
</dbReference>
<dbReference type="EC" id="2.4.-.-" evidence="2"/>
<dbReference type="RefSeq" id="WP_268924379.1">
    <property type="nucleotide sequence ID" value="NZ_JAPTGB010000004.1"/>
</dbReference>
<proteinExistence type="predicted"/>
<feature type="domain" description="Glycosyltransferase 2-like" evidence="1">
    <location>
        <begin position="15"/>
        <end position="178"/>
    </location>
</feature>
<dbReference type="InterPro" id="IPR029044">
    <property type="entry name" value="Nucleotide-diphossugar_trans"/>
</dbReference>
<dbReference type="Proteomes" id="UP001141422">
    <property type="component" value="Unassembled WGS sequence"/>
</dbReference>
<dbReference type="EMBL" id="JAPTGB010000004">
    <property type="protein sequence ID" value="MCZ0860157.1"/>
    <property type="molecule type" value="Genomic_DNA"/>
</dbReference>